<keyword evidence="4" id="KW-0472">Membrane</keyword>
<organism evidence="5">
    <name type="scientific">Entomoneis paludosa</name>
    <dbReference type="NCBI Taxonomy" id="265537"/>
    <lineage>
        <taxon>Eukaryota</taxon>
        <taxon>Sar</taxon>
        <taxon>Stramenopiles</taxon>
        <taxon>Ochrophyta</taxon>
        <taxon>Bacillariophyta</taxon>
        <taxon>Bacillariophyceae</taxon>
        <taxon>Bacillariophycidae</taxon>
        <taxon>Entomoneidaceae</taxon>
        <taxon>Entomoneis</taxon>
    </lineage>
</organism>
<dbReference type="PROSITE" id="PS51375">
    <property type="entry name" value="PPR"/>
    <property type="match status" value="1"/>
</dbReference>
<dbReference type="EMBL" id="HBHT01021877">
    <property type="protein sequence ID" value="CAD9971661.1"/>
    <property type="molecule type" value="Transcribed_RNA"/>
</dbReference>
<dbReference type="NCBIfam" id="TIGR00756">
    <property type="entry name" value="PPR"/>
    <property type="match status" value="2"/>
</dbReference>
<dbReference type="InterPro" id="IPR011990">
    <property type="entry name" value="TPR-like_helical_dom_sf"/>
</dbReference>
<reference evidence="5" key="1">
    <citation type="submission" date="2021-01" db="EMBL/GenBank/DDBJ databases">
        <authorList>
            <person name="Corre E."/>
            <person name="Pelletier E."/>
            <person name="Niang G."/>
            <person name="Scheremetjew M."/>
            <person name="Finn R."/>
            <person name="Kale V."/>
            <person name="Holt S."/>
            <person name="Cochrane G."/>
            <person name="Meng A."/>
            <person name="Brown T."/>
            <person name="Cohen L."/>
        </authorList>
    </citation>
    <scope>NUCLEOTIDE SEQUENCE</scope>
    <source>
        <strain evidence="5">CCMP125</strain>
    </source>
</reference>
<protein>
    <recommendedName>
        <fullName evidence="6">Pentacotripeptide-repeat region of PRORP domain-containing protein</fullName>
    </recommendedName>
</protein>
<evidence type="ECO:0000256" key="3">
    <source>
        <dbReference type="SAM" id="MobiDB-lite"/>
    </source>
</evidence>
<feature type="transmembrane region" description="Helical" evidence="4">
    <location>
        <begin position="26"/>
        <end position="44"/>
    </location>
</feature>
<keyword evidence="4" id="KW-0812">Transmembrane</keyword>
<evidence type="ECO:0000313" key="5">
    <source>
        <dbReference type="EMBL" id="CAD9971661.1"/>
    </source>
</evidence>
<keyword evidence="1" id="KW-0677">Repeat</keyword>
<gene>
    <name evidence="5" type="ORF">APAL1065_LOCUS14659</name>
</gene>
<sequence>MPTEAETMGRTCERQLLVLCKRMSRMLFLLSILTIIPCTSSWMINPSLKKGGRNIGSVKLFRAPVGLRESSSALEQQTSPPLLHASSENQEAWRSKRQEIDRIEREIDIATYQTNLKIAALAEDCARRKNTTAAVQAIRLLRTLSHPDSVAYNSVLKTLAKISPARINLGEVSSSSSKGRARLSKSGNGPSWTDAAHVAEELLKEMVSLHRQQVAANQQWYDRLAKGLLSEMELEQGAPRVRIKANVRSFSTVMDAWSRLGDYEAAQKCEALLQTMKDEYEETGDLALQPNLITYNTLLSAYAKCGYPAKCMELLERMSDENVEPDVISHNSVLQALARSRDEDQGERAEAYLRKAMNKVRLNGRSYTTCMDAWSQEGCPERAHALLKEMLSNYERTGNENLAPNVITYSTIIHAYAVSSVPDKAVKAQALFRDMIARNIKTNQVTTNALLNACASSPPSAEVIAMLKGVYQTVVRANKADHFTFGTVLKACSNFFPDDASFATLVFEEACRRGQVSEGVLKQLRFAVPADVYFTLVGEEHDQVAEIPQEWKRNVREFRRRKRSRPNQ</sequence>
<dbReference type="PANTHER" id="PTHR47942:SF63">
    <property type="entry name" value="PENTATRICOPEPTIDE REPEAT-CONTAINING PROTEIN"/>
    <property type="match status" value="1"/>
</dbReference>
<evidence type="ECO:0000256" key="4">
    <source>
        <dbReference type="SAM" id="Phobius"/>
    </source>
</evidence>
<feature type="repeat" description="PPR" evidence="2">
    <location>
        <begin position="291"/>
        <end position="325"/>
    </location>
</feature>
<evidence type="ECO:0000256" key="2">
    <source>
        <dbReference type="PROSITE-ProRule" id="PRU00708"/>
    </source>
</evidence>
<dbReference type="AlphaFoldDB" id="A0A7S2YEH4"/>
<dbReference type="InterPro" id="IPR051222">
    <property type="entry name" value="PPR/CCM1_RNA-binding"/>
</dbReference>
<evidence type="ECO:0000256" key="1">
    <source>
        <dbReference type="ARBA" id="ARBA00022737"/>
    </source>
</evidence>
<dbReference type="PANTHER" id="PTHR47942">
    <property type="entry name" value="TETRATRICOPEPTIDE REPEAT (TPR)-LIKE SUPERFAMILY PROTEIN-RELATED"/>
    <property type="match status" value="1"/>
</dbReference>
<name>A0A7S2YEH4_9STRA</name>
<keyword evidence="4" id="KW-1133">Transmembrane helix</keyword>
<dbReference type="Pfam" id="PF01535">
    <property type="entry name" value="PPR"/>
    <property type="match status" value="1"/>
</dbReference>
<evidence type="ECO:0008006" key="6">
    <source>
        <dbReference type="Google" id="ProtNLM"/>
    </source>
</evidence>
<dbReference type="Gene3D" id="1.25.40.10">
    <property type="entry name" value="Tetratricopeptide repeat domain"/>
    <property type="match status" value="2"/>
</dbReference>
<accession>A0A7S2YEH4</accession>
<feature type="region of interest" description="Disordered" evidence="3">
    <location>
        <begin position="171"/>
        <end position="192"/>
    </location>
</feature>
<dbReference type="Pfam" id="PF13041">
    <property type="entry name" value="PPR_2"/>
    <property type="match status" value="2"/>
</dbReference>
<proteinExistence type="predicted"/>
<dbReference type="InterPro" id="IPR002885">
    <property type="entry name" value="PPR_rpt"/>
</dbReference>